<proteinExistence type="predicted"/>
<sequence>MFAFGLLFYVAENSSFRVFYYFSSQKGHVTNVKIGPEK</sequence>
<organism evidence="1">
    <name type="scientific">Rhizophora mucronata</name>
    <name type="common">Asiatic mangrove</name>
    <dbReference type="NCBI Taxonomy" id="61149"/>
    <lineage>
        <taxon>Eukaryota</taxon>
        <taxon>Viridiplantae</taxon>
        <taxon>Streptophyta</taxon>
        <taxon>Embryophyta</taxon>
        <taxon>Tracheophyta</taxon>
        <taxon>Spermatophyta</taxon>
        <taxon>Magnoliopsida</taxon>
        <taxon>eudicotyledons</taxon>
        <taxon>Gunneridae</taxon>
        <taxon>Pentapetalae</taxon>
        <taxon>rosids</taxon>
        <taxon>fabids</taxon>
        <taxon>Malpighiales</taxon>
        <taxon>Rhizophoraceae</taxon>
        <taxon>Rhizophora</taxon>
    </lineage>
</organism>
<protein>
    <submittedName>
        <fullName evidence="1">Uncharacterized protein</fullName>
    </submittedName>
</protein>
<dbReference type="AlphaFoldDB" id="A0A2P2R2E9"/>
<reference evidence="1" key="1">
    <citation type="submission" date="2018-02" db="EMBL/GenBank/DDBJ databases">
        <title>Rhizophora mucronata_Transcriptome.</title>
        <authorList>
            <person name="Meera S.P."/>
            <person name="Sreeshan A."/>
            <person name="Augustine A."/>
        </authorList>
    </citation>
    <scope>NUCLEOTIDE SEQUENCE</scope>
    <source>
        <tissue evidence="1">Leaf</tissue>
    </source>
</reference>
<accession>A0A2P2R2E9</accession>
<name>A0A2P2R2E9_RHIMU</name>
<dbReference type="EMBL" id="GGEC01092955">
    <property type="protein sequence ID" value="MBX73439.1"/>
    <property type="molecule type" value="Transcribed_RNA"/>
</dbReference>
<evidence type="ECO:0000313" key="1">
    <source>
        <dbReference type="EMBL" id="MBX73439.1"/>
    </source>
</evidence>